<proteinExistence type="predicted"/>
<keyword evidence="1" id="KW-1133">Transmembrane helix</keyword>
<dbReference type="Gramene" id="TraesCS5B03G0855700.1">
    <property type="protein sequence ID" value="TraesCS5B03G0855700.1.CDS"/>
    <property type="gene ID" value="TraesCS5B03G0855700"/>
</dbReference>
<name>A0A3B6LQA5_WHEAT</name>
<gene>
    <name evidence="2" type="primary">LOC123112932</name>
</gene>
<dbReference type="Gramene" id="TraesCS5B02G340100.1">
    <property type="protein sequence ID" value="TraesCS5B02G340100.1"/>
    <property type="gene ID" value="TraesCS5B02G340100"/>
</dbReference>
<sequence length="148" mass="16409">MAASLRAAATRILRPAGQGLRRLVHTQEHSGSTRALEEGYPAAQIQQQKEELYDLIADAYANSASSPADRYVLKVLSTQIKPRPRDPQWCEIITIKKAGNWALGGFCFVGGSIILAGLAQGVRKRAELEMPKPVEPYRIKRKLQKQVE</sequence>
<dbReference type="RefSeq" id="XP_044389976.1">
    <property type="nucleotide sequence ID" value="XM_044534041.1"/>
</dbReference>
<reference evidence="2" key="2">
    <citation type="submission" date="2018-10" db="UniProtKB">
        <authorList>
            <consortium name="EnsemblPlants"/>
        </authorList>
    </citation>
    <scope>IDENTIFICATION</scope>
</reference>
<dbReference type="EnsemblPlants" id="TraesCS5B02G340100.1">
    <property type="protein sequence ID" value="TraesCS5B02G340100.1"/>
    <property type="gene ID" value="TraesCS5B02G340100"/>
</dbReference>
<keyword evidence="1" id="KW-0812">Transmembrane</keyword>
<dbReference type="AlphaFoldDB" id="A0A3B6LQA5"/>
<dbReference type="OrthoDB" id="593791at2759"/>
<evidence type="ECO:0000313" key="3">
    <source>
        <dbReference type="Proteomes" id="UP000019116"/>
    </source>
</evidence>
<evidence type="ECO:0000256" key="1">
    <source>
        <dbReference type="SAM" id="Phobius"/>
    </source>
</evidence>
<dbReference type="GeneID" id="123112932"/>
<keyword evidence="1" id="KW-0472">Membrane</keyword>
<reference evidence="2" key="1">
    <citation type="submission" date="2018-08" db="EMBL/GenBank/DDBJ databases">
        <authorList>
            <person name="Rossello M."/>
        </authorList>
    </citation>
    <scope>NUCLEOTIDE SEQUENCE [LARGE SCALE GENOMIC DNA]</scope>
    <source>
        <strain evidence="2">cv. Chinese Spring</strain>
    </source>
</reference>
<keyword evidence="3" id="KW-1185">Reference proteome</keyword>
<organism evidence="2">
    <name type="scientific">Triticum aestivum</name>
    <name type="common">Wheat</name>
    <dbReference type="NCBI Taxonomy" id="4565"/>
    <lineage>
        <taxon>Eukaryota</taxon>
        <taxon>Viridiplantae</taxon>
        <taxon>Streptophyta</taxon>
        <taxon>Embryophyta</taxon>
        <taxon>Tracheophyta</taxon>
        <taxon>Spermatophyta</taxon>
        <taxon>Magnoliopsida</taxon>
        <taxon>Liliopsida</taxon>
        <taxon>Poales</taxon>
        <taxon>Poaceae</taxon>
        <taxon>BOP clade</taxon>
        <taxon>Pooideae</taxon>
        <taxon>Triticodae</taxon>
        <taxon>Triticeae</taxon>
        <taxon>Triticinae</taxon>
        <taxon>Triticum</taxon>
    </lineage>
</organism>
<dbReference type="Proteomes" id="UP000019116">
    <property type="component" value="Chromosome 5B"/>
</dbReference>
<dbReference type="OMA" id="WCEIITI"/>
<evidence type="ECO:0000313" key="2">
    <source>
        <dbReference type="EnsemblPlants" id="TraesCS5B02G340100.1"/>
    </source>
</evidence>
<accession>A0A3B6LQA5</accession>
<feature type="transmembrane region" description="Helical" evidence="1">
    <location>
        <begin position="101"/>
        <end position="122"/>
    </location>
</feature>
<protein>
    <submittedName>
        <fullName evidence="2">Uncharacterized protein</fullName>
    </submittedName>
</protein>